<evidence type="ECO:0000256" key="1">
    <source>
        <dbReference type="ARBA" id="ARBA00008857"/>
    </source>
</evidence>
<dbReference type="RefSeq" id="WP_203754743.1">
    <property type="nucleotide sequence ID" value="NZ_BONK01000008.1"/>
</dbReference>
<keyword evidence="3" id="KW-0233">DNA recombination</keyword>
<dbReference type="InterPro" id="IPR058717">
    <property type="entry name" value="Phage_L5_Integrase_N"/>
</dbReference>
<dbReference type="InterPro" id="IPR002104">
    <property type="entry name" value="Integrase_catalytic"/>
</dbReference>
<dbReference type="Pfam" id="PF26003">
    <property type="entry name" value="Integrase_N_phage"/>
    <property type="match status" value="1"/>
</dbReference>
<evidence type="ECO:0000259" key="4">
    <source>
        <dbReference type="PROSITE" id="PS51898"/>
    </source>
</evidence>
<organism evidence="5 6">
    <name type="scientific">Cellulomonas chitinilytica</name>
    <dbReference type="NCBI Taxonomy" id="398759"/>
    <lineage>
        <taxon>Bacteria</taxon>
        <taxon>Bacillati</taxon>
        <taxon>Actinomycetota</taxon>
        <taxon>Actinomycetes</taxon>
        <taxon>Micrococcales</taxon>
        <taxon>Cellulomonadaceae</taxon>
        <taxon>Cellulomonas</taxon>
    </lineage>
</organism>
<dbReference type="GO" id="GO:0003677">
    <property type="term" value="F:DNA binding"/>
    <property type="evidence" value="ECO:0007669"/>
    <property type="project" value="UniProtKB-KW"/>
</dbReference>
<protein>
    <recommendedName>
        <fullName evidence="4">Tyr recombinase domain-containing protein</fullName>
    </recommendedName>
</protein>
<dbReference type="Proteomes" id="UP000632740">
    <property type="component" value="Unassembled WGS sequence"/>
</dbReference>
<dbReference type="Gene3D" id="1.10.443.10">
    <property type="entry name" value="Intergrase catalytic core"/>
    <property type="match status" value="1"/>
</dbReference>
<dbReference type="EMBL" id="BONK01000008">
    <property type="protein sequence ID" value="GIG21770.1"/>
    <property type="molecule type" value="Genomic_DNA"/>
</dbReference>
<dbReference type="AlphaFoldDB" id="A0A919TZH9"/>
<comment type="caution">
    <text evidence="5">The sequence shown here is derived from an EMBL/GenBank/DDBJ whole genome shotgun (WGS) entry which is preliminary data.</text>
</comment>
<keyword evidence="6" id="KW-1185">Reference proteome</keyword>
<dbReference type="PROSITE" id="PS51898">
    <property type="entry name" value="TYR_RECOMBINASE"/>
    <property type="match status" value="1"/>
</dbReference>
<dbReference type="GO" id="GO:0015074">
    <property type="term" value="P:DNA integration"/>
    <property type="evidence" value="ECO:0007669"/>
    <property type="project" value="InterPro"/>
</dbReference>
<dbReference type="Pfam" id="PF00589">
    <property type="entry name" value="Phage_integrase"/>
    <property type="match status" value="1"/>
</dbReference>
<dbReference type="InterPro" id="IPR050090">
    <property type="entry name" value="Tyrosine_recombinase_XerCD"/>
</dbReference>
<evidence type="ECO:0000256" key="3">
    <source>
        <dbReference type="ARBA" id="ARBA00023172"/>
    </source>
</evidence>
<dbReference type="Gene3D" id="1.10.150.130">
    <property type="match status" value="1"/>
</dbReference>
<evidence type="ECO:0000313" key="5">
    <source>
        <dbReference type="EMBL" id="GIG21770.1"/>
    </source>
</evidence>
<evidence type="ECO:0000256" key="2">
    <source>
        <dbReference type="ARBA" id="ARBA00023125"/>
    </source>
</evidence>
<dbReference type="PANTHER" id="PTHR30349">
    <property type="entry name" value="PHAGE INTEGRASE-RELATED"/>
    <property type="match status" value="1"/>
</dbReference>
<dbReference type="PANTHER" id="PTHR30349:SF64">
    <property type="entry name" value="PROPHAGE INTEGRASE INTD-RELATED"/>
    <property type="match status" value="1"/>
</dbReference>
<comment type="similarity">
    <text evidence="1">Belongs to the 'phage' integrase family.</text>
</comment>
<dbReference type="SUPFAM" id="SSF56349">
    <property type="entry name" value="DNA breaking-rejoining enzymes"/>
    <property type="match status" value="1"/>
</dbReference>
<feature type="domain" description="Tyr recombinase" evidence="4">
    <location>
        <begin position="258"/>
        <end position="456"/>
    </location>
</feature>
<sequence>MSPTATARRIYGNVRENRSGTFLARYTGPDGKRRTVGTFPTRTEADSALAVVLSDVYRGTYHAPERGARALSDYARGWLVRRHELAPRTRELYGRLLERWLLRPLPLPGPGRRALDLGSYELRALSVGVVAEWHDALVHAAHDAALERAEQTATAATDAEHARAWCLARGLRVRTQRSGEQGVPVKATGRLPAEALAAWRAAGRPRAATTAPAAHDAGQTVAAQAYRLLRTILGDAVREQLIDANPCQVRRAGHVRPHERVLPTPEQVDALARHMGAADRYAAAVVVAAWSGLRAGELFALERRHVQVSPNGSVRLRVEQALVELPGKPVTYGPPKSDAGRRTVHLPPAAGQALLEHLERFDVHSPGALVFSTSSGRPLRRGPRTAMFARARRAAALEGVSCEGVRWHDLRHLGATRAAEAGATLAELKRRLGHSTVVAAMIYQHASDDGDQRLAQRMAALEDAHRAENVVHLSARR</sequence>
<keyword evidence="2" id="KW-0238">DNA-binding</keyword>
<dbReference type="GO" id="GO:0006310">
    <property type="term" value="P:DNA recombination"/>
    <property type="evidence" value="ECO:0007669"/>
    <property type="project" value="UniProtKB-KW"/>
</dbReference>
<accession>A0A919TZH9</accession>
<name>A0A919TZH9_9CELL</name>
<dbReference type="InterPro" id="IPR011010">
    <property type="entry name" value="DNA_brk_join_enz"/>
</dbReference>
<reference evidence="5" key="1">
    <citation type="submission" date="2021-01" db="EMBL/GenBank/DDBJ databases">
        <title>Whole genome shotgun sequence of Cellulomonas chitinilytica NBRC 110799.</title>
        <authorList>
            <person name="Komaki H."/>
            <person name="Tamura T."/>
        </authorList>
    </citation>
    <scope>NUCLEOTIDE SEQUENCE</scope>
    <source>
        <strain evidence="5">NBRC 110799</strain>
    </source>
</reference>
<dbReference type="InterPro" id="IPR013762">
    <property type="entry name" value="Integrase-like_cat_sf"/>
</dbReference>
<gene>
    <name evidence="5" type="ORF">Cch01nite_24940</name>
</gene>
<evidence type="ECO:0000313" key="6">
    <source>
        <dbReference type="Proteomes" id="UP000632740"/>
    </source>
</evidence>
<proteinExistence type="inferred from homology"/>
<dbReference type="InterPro" id="IPR010998">
    <property type="entry name" value="Integrase_recombinase_N"/>
</dbReference>